<dbReference type="HOGENOM" id="CLU_045194_1_0_1"/>
<keyword evidence="5" id="KW-1185">Reference proteome</keyword>
<dbReference type="EMBL" id="KI392980">
    <property type="protein sequence ID" value="ERN09719.1"/>
    <property type="molecule type" value="Genomic_DNA"/>
</dbReference>
<dbReference type="SUPFAM" id="SSF54695">
    <property type="entry name" value="POZ domain"/>
    <property type="match status" value="1"/>
</dbReference>
<evidence type="ECO:0000313" key="5">
    <source>
        <dbReference type="Proteomes" id="UP000017836"/>
    </source>
</evidence>
<accession>W1PPL3</accession>
<dbReference type="Pfam" id="PF02214">
    <property type="entry name" value="BTB_2"/>
    <property type="match status" value="1"/>
</dbReference>
<dbReference type="GO" id="GO:0006886">
    <property type="term" value="P:intracellular protein transport"/>
    <property type="evidence" value="ECO:0007669"/>
    <property type="project" value="EnsemblPlants"/>
</dbReference>
<dbReference type="Proteomes" id="UP000017836">
    <property type="component" value="Unassembled WGS sequence"/>
</dbReference>
<dbReference type="CDD" id="cd18316">
    <property type="entry name" value="BTB_POZ_KCTD-like"/>
    <property type="match status" value="1"/>
</dbReference>
<dbReference type="AlphaFoldDB" id="W1PPL3"/>
<dbReference type="Gene3D" id="3.30.710.10">
    <property type="entry name" value="Potassium Channel Kv1.1, Chain A"/>
    <property type="match status" value="1"/>
</dbReference>
<sequence length="491" mass="53945">MSNSLDNRLNPFETLISEQPANNNRPLKLNVGGQLFETTPSTLQRGGPDSLLFSLSTILTSPIFIDRDPQIFSLLLSLLRTGRLPSLSLQFSKEELLEEAQYYGIEALLKKAMAPPPLQGFDMSRVAVIWPENSGFQTKKGSFRAVFATSGDGSLWVAHDGQITGYDSMLSHSGTFRTHIDRISSLSRISPLTCGIGSEETPGLHFYQLLGGQFLGSVNWVDPSDPRIFKASVTAIDSSETNVFASFECRHRENCILSVDQSSLKVVSEIGRQGGSSAKAMAAMKLRFLKEFGALMVVSVTSGAFGHSGYVRLWDLRSGGVVWEWIEPGSGRSGRFGDTMADVDADEVLGAMFKVCSKSGDIAMADLRNLGSGDPWIYLEESNPSLKNSGGGHGSLIHCYNEQVFCSKESGLEAWCKIPGTEHLERETVPERLLERETLPEKAFRRNFVERESRGVITGIECGGERLFLSREGSEEIQVWETRRSSGSFLA</sequence>
<evidence type="ECO:0000256" key="1">
    <source>
        <dbReference type="ARBA" id="ARBA00004906"/>
    </source>
</evidence>
<dbReference type="InterPro" id="IPR011333">
    <property type="entry name" value="SKP1/BTB/POZ_sf"/>
</dbReference>
<dbReference type="KEGG" id="atr:18437876"/>
<proteinExistence type="predicted"/>
<dbReference type="GO" id="GO:0005829">
    <property type="term" value="C:cytosol"/>
    <property type="evidence" value="ECO:0007669"/>
    <property type="project" value="EnsemblPlants"/>
</dbReference>
<dbReference type="InterPro" id="IPR057441">
    <property type="entry name" value="Beta_prop_At2g24240"/>
</dbReference>
<evidence type="ECO:0000259" key="3">
    <source>
        <dbReference type="Pfam" id="PF25279"/>
    </source>
</evidence>
<gene>
    <name evidence="4" type="ORF">AMTR_s00029p00225570</name>
</gene>
<dbReference type="PANTHER" id="PTHR11145">
    <property type="entry name" value="BTB/POZ DOMAIN-CONTAINING ADAPTER FOR CUL3-MEDIATED RHOA DEGRADATION PROTEIN FAMILY MEMBER"/>
    <property type="match status" value="1"/>
</dbReference>
<comment type="pathway">
    <text evidence="1">Protein modification; protein ubiquitination.</text>
</comment>
<dbReference type="InterPro" id="IPR045068">
    <property type="entry name" value="BACURD1-3"/>
</dbReference>
<dbReference type="OrthoDB" id="2414723at2759"/>
<evidence type="ECO:0000313" key="4">
    <source>
        <dbReference type="EMBL" id="ERN09719.1"/>
    </source>
</evidence>
<dbReference type="Pfam" id="PF25279">
    <property type="entry name" value="Beta_prop_At2g24240"/>
    <property type="match status" value="1"/>
</dbReference>
<dbReference type="GO" id="GO:0009737">
    <property type="term" value="P:response to abscisic acid"/>
    <property type="evidence" value="ECO:0007669"/>
    <property type="project" value="EnsemblPlants"/>
</dbReference>
<name>W1PPL3_AMBTC</name>
<feature type="domain" description="At2g24240-like C-terminal beta-propeller" evidence="3">
    <location>
        <begin position="147"/>
        <end position="482"/>
    </location>
</feature>
<dbReference type="GO" id="GO:0051260">
    <property type="term" value="P:protein homooligomerization"/>
    <property type="evidence" value="ECO:0007669"/>
    <property type="project" value="InterPro"/>
</dbReference>
<dbReference type="InterPro" id="IPR003131">
    <property type="entry name" value="T1-type_BTB"/>
</dbReference>
<organism evidence="4 5">
    <name type="scientific">Amborella trichopoda</name>
    <dbReference type="NCBI Taxonomy" id="13333"/>
    <lineage>
        <taxon>Eukaryota</taxon>
        <taxon>Viridiplantae</taxon>
        <taxon>Streptophyta</taxon>
        <taxon>Embryophyta</taxon>
        <taxon>Tracheophyta</taxon>
        <taxon>Spermatophyta</taxon>
        <taxon>Magnoliopsida</taxon>
        <taxon>Amborellales</taxon>
        <taxon>Amborellaceae</taxon>
        <taxon>Amborella</taxon>
    </lineage>
</organism>
<dbReference type="eggNOG" id="KOG2714">
    <property type="taxonomic scope" value="Eukaryota"/>
</dbReference>
<feature type="domain" description="Potassium channel tetramerisation-type BTB" evidence="2">
    <location>
        <begin position="27"/>
        <end position="108"/>
    </location>
</feature>
<protein>
    <submittedName>
        <fullName evidence="4">Uncharacterized protein</fullName>
    </submittedName>
</protein>
<evidence type="ECO:0000259" key="2">
    <source>
        <dbReference type="Pfam" id="PF02214"/>
    </source>
</evidence>
<reference evidence="5" key="1">
    <citation type="journal article" date="2013" name="Science">
        <title>The Amborella genome and the evolution of flowering plants.</title>
        <authorList>
            <consortium name="Amborella Genome Project"/>
        </authorList>
    </citation>
    <scope>NUCLEOTIDE SEQUENCE [LARGE SCALE GENOMIC DNA]</scope>
</reference>
<dbReference type="Gramene" id="ERN09719">
    <property type="protein sequence ID" value="ERN09719"/>
    <property type="gene ID" value="AMTR_s00029p00225570"/>
</dbReference>
<dbReference type="OMA" id="ASFDCPH"/>
<dbReference type="PANTHER" id="PTHR11145:SF8">
    <property type="entry name" value="RE57120P"/>
    <property type="match status" value="1"/>
</dbReference>
<dbReference type="GO" id="GO:0050832">
    <property type="term" value="P:defense response to fungus"/>
    <property type="evidence" value="ECO:0007669"/>
    <property type="project" value="EnsemblPlants"/>
</dbReference>